<reference evidence="2" key="1">
    <citation type="journal article" date="2019" name="MBio">
        <title>Comparative genomics for the elucidation of multidrug resistance (MDR) in Candida lusitaniae.</title>
        <authorList>
            <person name="Kannan A."/>
            <person name="Asner S.A."/>
            <person name="Trachsel E."/>
            <person name="Kelly S."/>
            <person name="Parker J."/>
            <person name="Sanglard D."/>
        </authorList>
    </citation>
    <scope>NUCLEOTIDE SEQUENCE [LARGE SCALE GENOMIC DNA]</scope>
    <source>
        <strain evidence="2">P1</strain>
    </source>
</reference>
<name>A0ACD0WDB3_CLALS</name>
<protein>
    <submittedName>
        <fullName evidence="1">Uncharacterized protein</fullName>
    </submittedName>
</protein>
<dbReference type="Proteomes" id="UP000326582">
    <property type="component" value="Chromosome 1"/>
</dbReference>
<evidence type="ECO:0000313" key="1">
    <source>
        <dbReference type="EMBL" id="QFZ25371.1"/>
    </source>
</evidence>
<dbReference type="EMBL" id="CP038484">
    <property type="protein sequence ID" value="QFZ25371.1"/>
    <property type="molecule type" value="Genomic_DNA"/>
</dbReference>
<organism evidence="1 2">
    <name type="scientific">Clavispora lusitaniae</name>
    <name type="common">Candida lusitaniae</name>
    <dbReference type="NCBI Taxonomy" id="36911"/>
    <lineage>
        <taxon>Eukaryota</taxon>
        <taxon>Fungi</taxon>
        <taxon>Dikarya</taxon>
        <taxon>Ascomycota</taxon>
        <taxon>Saccharomycotina</taxon>
        <taxon>Pichiomycetes</taxon>
        <taxon>Metschnikowiaceae</taxon>
        <taxon>Clavispora</taxon>
    </lineage>
</organism>
<evidence type="ECO:0000313" key="2">
    <source>
        <dbReference type="Proteomes" id="UP000326582"/>
    </source>
</evidence>
<sequence>MGRVDGSLTFCRLSAPLKLRGRLAIESCSALWLVVSLSIQVGNAIAREALSKIDPIILGSASSNGFIVSTRRLQSLLITIQKLEFTGKNAFRPGKNAFRPSSVCSQSPNARMYFARLFSLYKDASPLKNFSVRS</sequence>
<keyword evidence="2" id="KW-1185">Reference proteome</keyword>
<proteinExistence type="predicted"/>
<accession>A0ACD0WDB3</accession>
<gene>
    <name evidence="1" type="ORF">EJF14_10465</name>
</gene>